<evidence type="ECO:0000259" key="1">
    <source>
        <dbReference type="Pfam" id="PF06791"/>
    </source>
</evidence>
<organism evidence="2 3">
    <name type="scientific">Sphingomonas sanguinis</name>
    <dbReference type="NCBI Taxonomy" id="33051"/>
    <lineage>
        <taxon>Bacteria</taxon>
        <taxon>Pseudomonadati</taxon>
        <taxon>Pseudomonadota</taxon>
        <taxon>Alphaproteobacteria</taxon>
        <taxon>Sphingomonadales</taxon>
        <taxon>Sphingomonadaceae</taxon>
        <taxon>Sphingomonas</taxon>
    </lineage>
</organism>
<dbReference type="Pfam" id="PF06791">
    <property type="entry name" value="TMP_2"/>
    <property type="match status" value="1"/>
</dbReference>
<gene>
    <name evidence="2" type="ORF">NS319_08480</name>
</gene>
<feature type="domain" description="Bacteriophage tail tape measure N-terminal" evidence="1">
    <location>
        <begin position="209"/>
        <end position="391"/>
    </location>
</feature>
<comment type="caution">
    <text evidence="2">The sequence shown here is derived from an EMBL/GenBank/DDBJ whole genome shotgun (WGS) entry which is preliminary data.</text>
</comment>
<dbReference type="EMBL" id="LDTD01000056">
    <property type="protein sequence ID" value="KTT70170.1"/>
    <property type="molecule type" value="Genomic_DNA"/>
</dbReference>
<protein>
    <recommendedName>
        <fullName evidence="1">Bacteriophage tail tape measure N-terminal domain-containing protein</fullName>
    </recommendedName>
</protein>
<sequence length="1141" mass="120587">MTMRSVGFQLRVDGKAEAKNDFVEFRKAGQDAMSGVAEAAEQAADRAAKAADALTERQIASYRKQANAAKLAAAGADSRSAIDAANAQRGNGSQFATVNLDRSTGAARESAAVFERELKLQDDRAAALQKIRALLDPLAVAQRRYDDELETYADLLARGDLSEKEHAAALAISRDRLNAAAKSLDAHSNSLGLNRMQFIVGAAAARNFMDSVLAGASPMRAFMQQAGDVVTVMQSDDNGVSGALTKVRNLLTPTRLAIGATAAAVLLGTKAWYDYSSSVDKLNAVTMGSGRMLGLSGQQLEANAEAAGRAGHMSVEAARDIEMSFVQSGKITSGVLVGLTALTKDFAAATGQDAKGAAQQLGAAFADPIAGAEELATRYGVINQSTADYIQKLVEQNDMTGAQRALLDALGPSFKGAADNANILKRAWDGIASSASNAWTWMGKAIDRAVTGGSLQERMADVMRERNRAASWGAKDLSYYDKQLSDLRSQLDAEARRGAQARANASQAQGQRIVDQYTGADQLSGYRVNAGRLRAALNTGVSGEQRQQLTTTLDAYTHAIDTFIPKQEKANQLADIDAKIAAAKSPAAKAALAAERARVELSGEVVTRAQVEAQALAQGNRARTQAANSGASHAATLAREAESMEVSARAALDVADAYLKSSAAGVEAEARRKAATDATRKGISVDEQVRRQLNLQVSEGVATSAKAIAGLRDETAARRAANDNVAAGKITAAQLNQTLSDEAALRPLIAMQVIAQAQGQTKAYEEITRAIAAYRQALADAHAEEARSAGAAAVDATKQRTAETVASILDLSKSPLQQAIAAARRAANKEADDKKYTDADRAALVSARVGEARATNAQAMARYILDASRAQADQLELSQRELELAGVSDQVRTRELDKLRIQQEIRRQFPDMEQADIDAWMRGIDVQDAINTKLKVTAAAMNELRGYGGEFVDTVLSAQAWSDWETLGKSATASIRNEFIKLALLNPIKNLINGNKDLPTLGSVFGNIGKLFGGASALQSGVDLGAWSEIDITKIGRNASGTARWSGGLTWVNENGGEIADLPDGTRIYPAAESRRMMAGNDNSHAAPVFKIDLRGAVVTQDLLDQMNDLANGAAVRGAAGGAALSEAEGNANAQRKLGRW</sequence>
<dbReference type="PATRIC" id="fig|33051.3.peg.2832"/>
<dbReference type="RefSeq" id="WP_058733234.1">
    <property type="nucleotide sequence ID" value="NZ_LDTD01000056.1"/>
</dbReference>
<evidence type="ECO:0000313" key="3">
    <source>
        <dbReference type="Proteomes" id="UP000072867"/>
    </source>
</evidence>
<name>A0A147HYU3_9SPHN</name>
<reference evidence="2 3" key="1">
    <citation type="journal article" date="2016" name="Front. Microbiol.">
        <title>Genomic Resource of Rice Seed Associated Bacteria.</title>
        <authorList>
            <person name="Midha S."/>
            <person name="Bansal K."/>
            <person name="Sharma S."/>
            <person name="Kumar N."/>
            <person name="Patil P.P."/>
            <person name="Chaudhry V."/>
            <person name="Patil P.B."/>
        </authorList>
    </citation>
    <scope>NUCLEOTIDE SEQUENCE [LARGE SCALE GENOMIC DNA]</scope>
    <source>
        <strain evidence="2 3">NS319</strain>
    </source>
</reference>
<accession>A0A147HYU3</accession>
<dbReference type="Proteomes" id="UP000072867">
    <property type="component" value="Unassembled WGS sequence"/>
</dbReference>
<dbReference type="InterPro" id="IPR009628">
    <property type="entry name" value="Phage_tape_measure_N"/>
</dbReference>
<proteinExistence type="predicted"/>
<evidence type="ECO:0000313" key="2">
    <source>
        <dbReference type="EMBL" id="KTT70170.1"/>
    </source>
</evidence>
<dbReference type="AlphaFoldDB" id="A0A147HYU3"/>